<evidence type="ECO:0000313" key="1">
    <source>
        <dbReference type="EMBL" id="GIY61590.1"/>
    </source>
</evidence>
<sequence>MGKNALPINALFAFQTGCIHHPSGQWNPVNLDLACRCSYWIPLFWIVLAYHPRILSPQPQNAFIVISGKVCRLDASITREDNGIPRTWIWHVAVAIGSLFSGWSLLTTPAYCRQNAFNVISG</sequence>
<evidence type="ECO:0000313" key="2">
    <source>
        <dbReference type="Proteomes" id="UP001054837"/>
    </source>
</evidence>
<name>A0AAV4UW50_9ARAC</name>
<organism evidence="1 2">
    <name type="scientific">Caerostris darwini</name>
    <dbReference type="NCBI Taxonomy" id="1538125"/>
    <lineage>
        <taxon>Eukaryota</taxon>
        <taxon>Metazoa</taxon>
        <taxon>Ecdysozoa</taxon>
        <taxon>Arthropoda</taxon>
        <taxon>Chelicerata</taxon>
        <taxon>Arachnida</taxon>
        <taxon>Araneae</taxon>
        <taxon>Araneomorphae</taxon>
        <taxon>Entelegynae</taxon>
        <taxon>Araneoidea</taxon>
        <taxon>Araneidae</taxon>
        <taxon>Caerostris</taxon>
    </lineage>
</organism>
<comment type="caution">
    <text evidence="1">The sequence shown here is derived from an EMBL/GenBank/DDBJ whole genome shotgun (WGS) entry which is preliminary data.</text>
</comment>
<dbReference type="EMBL" id="BPLQ01011961">
    <property type="protein sequence ID" value="GIY61590.1"/>
    <property type="molecule type" value="Genomic_DNA"/>
</dbReference>
<dbReference type="Proteomes" id="UP001054837">
    <property type="component" value="Unassembled WGS sequence"/>
</dbReference>
<keyword evidence="2" id="KW-1185">Reference proteome</keyword>
<accession>A0AAV4UW50</accession>
<reference evidence="1 2" key="1">
    <citation type="submission" date="2021-06" db="EMBL/GenBank/DDBJ databases">
        <title>Caerostris darwini draft genome.</title>
        <authorList>
            <person name="Kono N."/>
            <person name="Arakawa K."/>
        </authorList>
    </citation>
    <scope>NUCLEOTIDE SEQUENCE [LARGE SCALE GENOMIC DNA]</scope>
</reference>
<protein>
    <submittedName>
        <fullName evidence="1">Uncharacterized protein</fullName>
    </submittedName>
</protein>
<dbReference type="AlphaFoldDB" id="A0AAV4UW50"/>
<proteinExistence type="predicted"/>
<gene>
    <name evidence="1" type="ORF">CDAR_509351</name>
</gene>